<feature type="compositionally biased region" description="Polar residues" evidence="6">
    <location>
        <begin position="94"/>
        <end position="103"/>
    </location>
</feature>
<keyword evidence="3" id="KW-1133">Transmembrane helix</keyword>
<dbReference type="SUPFAM" id="SSF46565">
    <property type="entry name" value="Chaperone J-domain"/>
    <property type="match status" value="1"/>
</dbReference>
<evidence type="ECO:0000256" key="3">
    <source>
        <dbReference type="ARBA" id="ARBA00022989"/>
    </source>
</evidence>
<name>A0A1H0GQ29_9HYPH</name>
<feature type="domain" description="J" evidence="7">
    <location>
        <begin position="213"/>
        <end position="266"/>
    </location>
</feature>
<organism evidence="8 9">
    <name type="scientific">Methylobacterium phyllostachyos</name>
    <dbReference type="NCBI Taxonomy" id="582672"/>
    <lineage>
        <taxon>Bacteria</taxon>
        <taxon>Pseudomonadati</taxon>
        <taxon>Pseudomonadota</taxon>
        <taxon>Alphaproteobacteria</taxon>
        <taxon>Hyphomicrobiales</taxon>
        <taxon>Methylobacteriaceae</taxon>
        <taxon>Methylobacterium</taxon>
    </lineage>
</organism>
<gene>
    <name evidence="8" type="ORF">SAMN05216360_114176</name>
</gene>
<dbReference type="EMBL" id="FNHS01000014">
    <property type="protein sequence ID" value="SDO08964.1"/>
    <property type="molecule type" value="Genomic_DNA"/>
</dbReference>
<evidence type="ECO:0000256" key="6">
    <source>
        <dbReference type="SAM" id="MobiDB-lite"/>
    </source>
</evidence>
<dbReference type="InterPro" id="IPR036869">
    <property type="entry name" value="J_dom_sf"/>
</dbReference>
<dbReference type="CDD" id="cd06257">
    <property type="entry name" value="DnaJ"/>
    <property type="match status" value="1"/>
</dbReference>
<dbReference type="SMART" id="SM00271">
    <property type="entry name" value="DnaJ"/>
    <property type="match status" value="1"/>
</dbReference>
<evidence type="ECO:0000313" key="8">
    <source>
        <dbReference type="EMBL" id="SDO08964.1"/>
    </source>
</evidence>
<comment type="similarity">
    <text evidence="5">Belongs to the TIM14 family.</text>
</comment>
<feature type="compositionally biased region" description="Basic and acidic residues" evidence="6">
    <location>
        <begin position="256"/>
        <end position="266"/>
    </location>
</feature>
<evidence type="ECO:0000256" key="5">
    <source>
        <dbReference type="ARBA" id="ARBA00038105"/>
    </source>
</evidence>
<dbReference type="PANTHER" id="PTHR12763:SF28">
    <property type="entry name" value="GEO10507P1-RELATED"/>
    <property type="match status" value="1"/>
</dbReference>
<protein>
    <submittedName>
        <fullName evidence="8">DnaJ domain-containing protein</fullName>
    </submittedName>
</protein>
<evidence type="ECO:0000259" key="7">
    <source>
        <dbReference type="PROSITE" id="PS50076"/>
    </source>
</evidence>
<dbReference type="AlphaFoldDB" id="A0A1H0GQ29"/>
<dbReference type="RefSeq" id="WP_091719627.1">
    <property type="nucleotide sequence ID" value="NZ_FNHS01000014.1"/>
</dbReference>
<dbReference type="InterPro" id="IPR001623">
    <property type="entry name" value="DnaJ_domain"/>
</dbReference>
<proteinExistence type="inferred from homology"/>
<feature type="region of interest" description="Disordered" evidence="6">
    <location>
        <begin position="92"/>
        <end position="115"/>
    </location>
</feature>
<evidence type="ECO:0000256" key="1">
    <source>
        <dbReference type="ARBA" id="ARBA00004167"/>
    </source>
</evidence>
<evidence type="ECO:0000256" key="2">
    <source>
        <dbReference type="ARBA" id="ARBA00022692"/>
    </source>
</evidence>
<dbReference type="Pfam" id="PF00226">
    <property type="entry name" value="DnaJ"/>
    <property type="match status" value="1"/>
</dbReference>
<dbReference type="PROSITE" id="PS50076">
    <property type="entry name" value="DNAJ_2"/>
    <property type="match status" value="1"/>
</dbReference>
<evidence type="ECO:0000313" key="9">
    <source>
        <dbReference type="Proteomes" id="UP000198704"/>
    </source>
</evidence>
<sequence length="266" mass="28806">MALFAGLLVCLTLWWLSKNGNGLGRRLRRALGQGIGAVTGGTRTLGAVSLLAGGFLLLHGNLILAALLGLSGVWMIEGQESMTARLRRMIRPGASNNPRTSQNPGPPPAPQDSYETQDRRFRTTLIEAHLRQDGSLRTGRVTAGPLAGAWIDSMPNEAVIGLLRLCRVRDPMGVALLEPYLDRRAPGWRVDAERDRNPGPRSASNPGALTQEEAYQILGLQRGASAEQIRTAHRSLMKRAHPDQGGSAEGAARVNAARDRLLNRHR</sequence>
<dbReference type="GO" id="GO:0016020">
    <property type="term" value="C:membrane"/>
    <property type="evidence" value="ECO:0007669"/>
    <property type="project" value="UniProtKB-SubCell"/>
</dbReference>
<keyword evidence="2" id="KW-0812">Transmembrane</keyword>
<evidence type="ECO:0000256" key="4">
    <source>
        <dbReference type="ARBA" id="ARBA00023136"/>
    </source>
</evidence>
<dbReference type="PANTHER" id="PTHR12763">
    <property type="match status" value="1"/>
</dbReference>
<reference evidence="9" key="1">
    <citation type="submission" date="2016-10" db="EMBL/GenBank/DDBJ databases">
        <authorList>
            <person name="Varghese N."/>
            <person name="Submissions S."/>
        </authorList>
    </citation>
    <scope>NUCLEOTIDE SEQUENCE [LARGE SCALE GENOMIC DNA]</scope>
    <source>
        <strain evidence="9">BL47</strain>
    </source>
</reference>
<dbReference type="STRING" id="582672.SAMN05216360_114176"/>
<dbReference type="OrthoDB" id="9811070at2"/>
<dbReference type="Proteomes" id="UP000198704">
    <property type="component" value="Unassembled WGS sequence"/>
</dbReference>
<feature type="region of interest" description="Disordered" evidence="6">
    <location>
        <begin position="237"/>
        <end position="266"/>
    </location>
</feature>
<keyword evidence="4" id="KW-0472">Membrane</keyword>
<comment type="subcellular location">
    <subcellularLocation>
        <location evidence="1">Membrane</location>
        <topology evidence="1">Single-pass membrane protein</topology>
    </subcellularLocation>
</comment>
<dbReference type="Gene3D" id="1.10.287.110">
    <property type="entry name" value="DnaJ domain"/>
    <property type="match status" value="1"/>
</dbReference>
<keyword evidence="9" id="KW-1185">Reference proteome</keyword>
<accession>A0A1H0GQ29</accession>